<dbReference type="AlphaFoldDB" id="A0AAR5PYB8"/>
<dbReference type="GO" id="GO:0008028">
    <property type="term" value="F:monocarboxylic acid transmembrane transporter activity"/>
    <property type="evidence" value="ECO:0007669"/>
    <property type="project" value="TreeGrafter"/>
</dbReference>
<keyword evidence="3" id="KW-1185">Reference proteome</keyword>
<accession>A0AAR5PYB8</accession>
<dbReference type="InterPro" id="IPR011701">
    <property type="entry name" value="MFS"/>
</dbReference>
<dbReference type="InterPro" id="IPR036259">
    <property type="entry name" value="MFS_trans_sf"/>
</dbReference>
<feature type="transmembrane region" description="Helical" evidence="1">
    <location>
        <begin position="304"/>
        <end position="324"/>
    </location>
</feature>
<feature type="transmembrane region" description="Helical" evidence="1">
    <location>
        <begin position="20"/>
        <end position="46"/>
    </location>
</feature>
<dbReference type="PANTHER" id="PTHR11360">
    <property type="entry name" value="MONOCARBOXYLATE TRANSPORTER"/>
    <property type="match status" value="1"/>
</dbReference>
<keyword evidence="1" id="KW-1133">Transmembrane helix</keyword>
<dbReference type="Proteomes" id="UP000019118">
    <property type="component" value="Unassembled WGS sequence"/>
</dbReference>
<protein>
    <recommendedName>
        <fullName evidence="4">Major facilitator superfamily (MFS) profile domain-containing protein</fullName>
    </recommendedName>
</protein>
<feature type="transmembrane region" description="Helical" evidence="1">
    <location>
        <begin position="92"/>
        <end position="114"/>
    </location>
</feature>
<reference evidence="2" key="2">
    <citation type="submission" date="2024-08" db="UniProtKB">
        <authorList>
            <consortium name="EnsemblMetazoa"/>
        </authorList>
    </citation>
    <scope>IDENTIFICATION</scope>
</reference>
<dbReference type="EnsemblMetazoa" id="XM_019910436.1">
    <property type="protein sequence ID" value="XP_019765995.1"/>
    <property type="gene ID" value="LOC109541555"/>
</dbReference>
<dbReference type="PANTHER" id="PTHR11360:SF229">
    <property type="entry name" value="AGAP007601-PA"/>
    <property type="match status" value="1"/>
</dbReference>
<keyword evidence="1" id="KW-0812">Transmembrane</keyword>
<reference evidence="3" key="1">
    <citation type="journal article" date="2013" name="Genome Biol.">
        <title>Draft genome of the mountain pine beetle, Dendroctonus ponderosae Hopkins, a major forest pest.</title>
        <authorList>
            <person name="Keeling C.I."/>
            <person name="Yuen M.M."/>
            <person name="Liao N.Y."/>
            <person name="Docking T.R."/>
            <person name="Chan S.K."/>
            <person name="Taylor G.A."/>
            <person name="Palmquist D.L."/>
            <person name="Jackman S.D."/>
            <person name="Nguyen A."/>
            <person name="Li M."/>
            <person name="Henderson H."/>
            <person name="Janes J.K."/>
            <person name="Zhao Y."/>
            <person name="Pandoh P."/>
            <person name="Moore R."/>
            <person name="Sperling F.A."/>
            <person name="Huber D.P."/>
            <person name="Birol I."/>
            <person name="Jones S.J."/>
            <person name="Bohlmann J."/>
        </authorList>
    </citation>
    <scope>NUCLEOTIDE SEQUENCE</scope>
</reference>
<dbReference type="SUPFAM" id="SSF103473">
    <property type="entry name" value="MFS general substrate transporter"/>
    <property type="match status" value="1"/>
</dbReference>
<evidence type="ECO:0000313" key="2">
    <source>
        <dbReference type="EnsemblMetazoa" id="XP_019765995.1"/>
    </source>
</evidence>
<feature type="transmembrane region" description="Helical" evidence="1">
    <location>
        <begin position="425"/>
        <end position="445"/>
    </location>
</feature>
<dbReference type="InterPro" id="IPR050327">
    <property type="entry name" value="Proton-linked_MCT"/>
</dbReference>
<evidence type="ECO:0000256" key="1">
    <source>
        <dbReference type="SAM" id="Phobius"/>
    </source>
</evidence>
<feature type="transmembrane region" description="Helical" evidence="1">
    <location>
        <begin position="178"/>
        <end position="199"/>
    </location>
</feature>
<feature type="transmembrane region" description="Helical" evidence="1">
    <location>
        <begin position="457"/>
        <end position="478"/>
    </location>
</feature>
<proteinExistence type="predicted"/>
<name>A0AAR5PYB8_DENPD</name>
<evidence type="ECO:0008006" key="4">
    <source>
        <dbReference type="Google" id="ProtNLM"/>
    </source>
</evidence>
<feature type="transmembrane region" description="Helical" evidence="1">
    <location>
        <begin position="120"/>
        <end position="139"/>
    </location>
</feature>
<dbReference type="Gene3D" id="1.20.1250.20">
    <property type="entry name" value="MFS general substrate transporter like domains"/>
    <property type="match status" value="1"/>
</dbReference>
<sequence length="497" mass="54226">MAQKEAEQHKSPEVPPDGGWGWMVVLGAAIINMVNQALFSVFGLIFGETLKDMAGGHATGITLVMAVSVCVTNFSGLLVGPMMKRGISVRTITILGVLSVGLGMILSSFASTIWHIVISYGFFTGLGLGLVASSTFLAISEFFTQRKSTAVGLSMAGTSTGQMIMPIFVGLLLKNYQFHGTTLILGCISCTGMVGAFLFKPMFCCAKANDPHEVEQGKYDLNSNANVNKPDIKKLDNNTSESESLLSGQVRAIVVAESDPKTKTPFIIVSKESMLQKRTSCLRKVVTTWDLHLLKDFRFVHMSLGLGLGYVSSISFSTFLPMFLQDEVKFDMWQTTTCMTALSAADIAGRMTTSEIFRKLKLGNRSQFMIGAILLAISRSLLVSLTSYNMMLVLSVVVGYIRSITVINQNLVISEYIPKHELPSAVGLNMLVKGFFVMSVGEPLGMLKDAFDYDTCIHLLDVILICVVISWTTEIVLYKKCLKKRKENNVITTTPAA</sequence>
<evidence type="ECO:0000313" key="3">
    <source>
        <dbReference type="Proteomes" id="UP000019118"/>
    </source>
</evidence>
<keyword evidence="1" id="KW-0472">Membrane</keyword>
<feature type="transmembrane region" description="Helical" evidence="1">
    <location>
        <begin position="58"/>
        <end position="80"/>
    </location>
</feature>
<feature type="transmembrane region" description="Helical" evidence="1">
    <location>
        <begin position="151"/>
        <end position="172"/>
    </location>
</feature>
<organism evidence="2 3">
    <name type="scientific">Dendroctonus ponderosae</name>
    <name type="common">Mountain pine beetle</name>
    <dbReference type="NCBI Taxonomy" id="77166"/>
    <lineage>
        <taxon>Eukaryota</taxon>
        <taxon>Metazoa</taxon>
        <taxon>Ecdysozoa</taxon>
        <taxon>Arthropoda</taxon>
        <taxon>Hexapoda</taxon>
        <taxon>Insecta</taxon>
        <taxon>Pterygota</taxon>
        <taxon>Neoptera</taxon>
        <taxon>Endopterygota</taxon>
        <taxon>Coleoptera</taxon>
        <taxon>Polyphaga</taxon>
        <taxon>Cucujiformia</taxon>
        <taxon>Curculionidae</taxon>
        <taxon>Scolytinae</taxon>
        <taxon>Dendroctonus</taxon>
    </lineage>
</organism>
<dbReference type="Pfam" id="PF07690">
    <property type="entry name" value="MFS_1"/>
    <property type="match status" value="1"/>
</dbReference>